<evidence type="ECO:0008006" key="3">
    <source>
        <dbReference type="Google" id="ProtNLM"/>
    </source>
</evidence>
<proteinExistence type="predicted"/>
<dbReference type="EMBL" id="HBFN01021561">
    <property type="protein sequence ID" value="CAD8798929.1"/>
    <property type="molecule type" value="Transcribed_RNA"/>
</dbReference>
<dbReference type="PANTHER" id="PTHR15615">
    <property type="match status" value="1"/>
</dbReference>
<sequence length="352" mass="39188">MTGTELELEGGQPVAPSHTTAEGAHGQTYSEFVRLLKQDADSTKALVPAVISLLEERIEHNDALVLTPGSKFMMNITVKDYMKRIEKYSGASPCCYAIGLIFLERLKSSQRKRGVAQDRPLLTSATYQRLVVTAIMVAAKFLDDYYHSNKHWALIAGLPTKELNNLEVDFLDQLGYRLHIQREEYDWFAQELYERAERAMVSNKFSELNLVSDDALSMMSTPPTSSMSIGPDSHQEHAQSKAYAIHTKPPAAASDTANYFNVPSQEKGELAADTPPLQHQEPSRGRQWALPSNAAQNPVARHTDAPARQAPAVTTRVQVTVHQPYAAQWPQLHAPAPVYMGGYGMPMVQWNR</sequence>
<name>A0A7S0VY75_9CRYP</name>
<dbReference type="PANTHER" id="PTHR15615:SF108">
    <property type="entry name" value="PROTEIN CNPPD1"/>
    <property type="match status" value="1"/>
</dbReference>
<organism evidence="2">
    <name type="scientific">Hemiselmis tepida</name>
    <dbReference type="NCBI Taxonomy" id="464990"/>
    <lineage>
        <taxon>Eukaryota</taxon>
        <taxon>Cryptophyceae</taxon>
        <taxon>Cryptomonadales</taxon>
        <taxon>Hemiselmidaceae</taxon>
        <taxon>Hemiselmis</taxon>
    </lineage>
</organism>
<dbReference type="GO" id="GO:0019901">
    <property type="term" value="F:protein kinase binding"/>
    <property type="evidence" value="ECO:0007669"/>
    <property type="project" value="InterPro"/>
</dbReference>
<dbReference type="AlphaFoldDB" id="A0A7S0VY75"/>
<accession>A0A7S0VY75</accession>
<gene>
    <name evidence="2" type="ORF">HTEP1355_LOCUS12570</name>
</gene>
<protein>
    <recommendedName>
        <fullName evidence="3">Cyclin</fullName>
    </recommendedName>
</protein>
<dbReference type="InterPro" id="IPR036915">
    <property type="entry name" value="Cyclin-like_sf"/>
</dbReference>
<feature type="region of interest" description="Disordered" evidence="1">
    <location>
        <begin position="266"/>
        <end position="287"/>
    </location>
</feature>
<dbReference type="SUPFAM" id="SSF47954">
    <property type="entry name" value="Cyclin-like"/>
    <property type="match status" value="1"/>
</dbReference>
<dbReference type="InterPro" id="IPR013922">
    <property type="entry name" value="Cyclin_PHO80-like"/>
</dbReference>
<feature type="region of interest" description="Disordered" evidence="1">
    <location>
        <begin position="219"/>
        <end position="242"/>
    </location>
</feature>
<dbReference type="Pfam" id="PF08613">
    <property type="entry name" value="Cyclin"/>
    <property type="match status" value="1"/>
</dbReference>
<feature type="compositionally biased region" description="Low complexity" evidence="1">
    <location>
        <begin position="219"/>
        <end position="228"/>
    </location>
</feature>
<reference evidence="2" key="1">
    <citation type="submission" date="2021-01" db="EMBL/GenBank/DDBJ databases">
        <authorList>
            <person name="Corre E."/>
            <person name="Pelletier E."/>
            <person name="Niang G."/>
            <person name="Scheremetjew M."/>
            <person name="Finn R."/>
            <person name="Kale V."/>
            <person name="Holt S."/>
            <person name="Cochrane G."/>
            <person name="Meng A."/>
            <person name="Brown T."/>
            <person name="Cohen L."/>
        </authorList>
    </citation>
    <scope>NUCLEOTIDE SEQUENCE</scope>
    <source>
        <strain evidence="2">CCMP443</strain>
    </source>
</reference>
<dbReference type="Gene3D" id="1.10.472.10">
    <property type="entry name" value="Cyclin-like"/>
    <property type="match status" value="1"/>
</dbReference>
<feature type="region of interest" description="Disordered" evidence="1">
    <location>
        <begin position="1"/>
        <end position="23"/>
    </location>
</feature>
<evidence type="ECO:0000256" key="1">
    <source>
        <dbReference type="SAM" id="MobiDB-lite"/>
    </source>
</evidence>
<dbReference type="CDD" id="cd20558">
    <property type="entry name" value="CYCLIN_ScPCL7-like"/>
    <property type="match status" value="1"/>
</dbReference>
<evidence type="ECO:0000313" key="2">
    <source>
        <dbReference type="EMBL" id="CAD8798929.1"/>
    </source>
</evidence>